<feature type="chain" id="PRO_5043728786" description="UBC core domain-containing protein" evidence="4">
    <location>
        <begin position="20"/>
        <end position="910"/>
    </location>
</feature>
<comment type="caution">
    <text evidence="6">The sequence shown here is derived from an EMBL/GenBank/DDBJ whole genome shotgun (WGS) entry which is preliminary data.</text>
</comment>
<accession>A0AAU9M1J0</accession>
<dbReference type="Gene3D" id="3.10.110.10">
    <property type="entry name" value="Ubiquitin Conjugating Enzyme"/>
    <property type="match status" value="1"/>
</dbReference>
<proteinExistence type="predicted"/>
<dbReference type="PANTHER" id="PTHR46116:SF15">
    <property type="entry name" value="(E3-INDEPENDENT) E2 UBIQUITIN-CONJUGATING ENZYME"/>
    <property type="match status" value="1"/>
</dbReference>
<dbReference type="Proteomes" id="UP001157418">
    <property type="component" value="Unassembled WGS sequence"/>
</dbReference>
<dbReference type="InterPro" id="IPR057735">
    <property type="entry name" value="UBE2O-like_tSH3-B"/>
</dbReference>
<gene>
    <name evidence="6" type="ORF">LVIROSA_LOCUS3644</name>
</gene>
<dbReference type="InterPro" id="IPR016135">
    <property type="entry name" value="UBQ-conjugating_enzyme/RWD"/>
</dbReference>
<keyword evidence="2" id="KW-0833">Ubl conjugation pathway</keyword>
<feature type="region of interest" description="Disordered" evidence="3">
    <location>
        <begin position="496"/>
        <end position="539"/>
    </location>
</feature>
<keyword evidence="4" id="KW-0732">Signal</keyword>
<dbReference type="SUPFAM" id="SSF54495">
    <property type="entry name" value="UBC-like"/>
    <property type="match status" value="1"/>
</dbReference>
<dbReference type="Pfam" id="PF23046">
    <property type="entry name" value="tSH3-B_UBE2O"/>
    <property type="match status" value="1"/>
</dbReference>
<dbReference type="Pfam" id="PF23043">
    <property type="entry name" value="SH3-B_UBE2O"/>
    <property type="match status" value="1"/>
</dbReference>
<organism evidence="6 7">
    <name type="scientific">Lactuca virosa</name>
    <dbReference type="NCBI Taxonomy" id="75947"/>
    <lineage>
        <taxon>Eukaryota</taxon>
        <taxon>Viridiplantae</taxon>
        <taxon>Streptophyta</taxon>
        <taxon>Embryophyta</taxon>
        <taxon>Tracheophyta</taxon>
        <taxon>Spermatophyta</taxon>
        <taxon>Magnoliopsida</taxon>
        <taxon>eudicotyledons</taxon>
        <taxon>Gunneridae</taxon>
        <taxon>Pentapetalae</taxon>
        <taxon>asterids</taxon>
        <taxon>campanulids</taxon>
        <taxon>Asterales</taxon>
        <taxon>Asteraceae</taxon>
        <taxon>Cichorioideae</taxon>
        <taxon>Cichorieae</taxon>
        <taxon>Lactucinae</taxon>
        <taxon>Lactuca</taxon>
    </lineage>
</organism>
<keyword evidence="1" id="KW-0808">Transferase</keyword>
<dbReference type="EMBL" id="CAKMRJ010000002">
    <property type="protein sequence ID" value="CAH1415830.1"/>
    <property type="molecule type" value="Genomic_DNA"/>
</dbReference>
<evidence type="ECO:0000256" key="2">
    <source>
        <dbReference type="ARBA" id="ARBA00022786"/>
    </source>
</evidence>
<feature type="compositionally biased region" description="Basic and acidic residues" evidence="3">
    <location>
        <begin position="505"/>
        <end position="524"/>
    </location>
</feature>
<evidence type="ECO:0000313" key="6">
    <source>
        <dbReference type="EMBL" id="CAH1415830.1"/>
    </source>
</evidence>
<evidence type="ECO:0000259" key="5">
    <source>
        <dbReference type="PROSITE" id="PS50127"/>
    </source>
</evidence>
<protein>
    <recommendedName>
        <fullName evidence="5">UBC core domain-containing protein</fullName>
    </recommendedName>
</protein>
<name>A0AAU9M1J0_9ASTR</name>
<evidence type="ECO:0000256" key="1">
    <source>
        <dbReference type="ARBA" id="ARBA00022679"/>
    </source>
</evidence>
<dbReference type="SMART" id="SM00212">
    <property type="entry name" value="UBCc"/>
    <property type="match status" value="1"/>
</dbReference>
<feature type="signal peptide" evidence="4">
    <location>
        <begin position="1"/>
        <end position="19"/>
    </location>
</feature>
<dbReference type="InterPro" id="IPR057734">
    <property type="entry name" value="UBE2O-like_SH3-C"/>
</dbReference>
<dbReference type="Pfam" id="PF00179">
    <property type="entry name" value="UQ_con"/>
    <property type="match status" value="1"/>
</dbReference>
<keyword evidence="7" id="KW-1185">Reference proteome</keyword>
<dbReference type="PROSITE" id="PS50127">
    <property type="entry name" value="UBC_2"/>
    <property type="match status" value="1"/>
</dbReference>
<dbReference type="AlphaFoldDB" id="A0AAU9M1J0"/>
<dbReference type="GO" id="GO:0061631">
    <property type="term" value="F:ubiquitin conjugating enzyme activity"/>
    <property type="evidence" value="ECO:0007669"/>
    <property type="project" value="TreeGrafter"/>
</dbReference>
<reference evidence="6 7" key="1">
    <citation type="submission" date="2022-01" db="EMBL/GenBank/DDBJ databases">
        <authorList>
            <person name="Xiong W."/>
            <person name="Schranz E."/>
        </authorList>
    </citation>
    <scope>NUCLEOTIDE SEQUENCE [LARGE SCALE GENOMIC DNA]</scope>
</reference>
<evidence type="ECO:0000256" key="4">
    <source>
        <dbReference type="SAM" id="SignalP"/>
    </source>
</evidence>
<evidence type="ECO:0000256" key="3">
    <source>
        <dbReference type="SAM" id="MobiDB-lite"/>
    </source>
</evidence>
<dbReference type="PANTHER" id="PTHR46116">
    <property type="entry name" value="(E3-INDEPENDENT) E2 UBIQUITIN-CONJUGATING ENZYME"/>
    <property type="match status" value="1"/>
</dbReference>
<sequence>MANLLLAIYISGFFKFTSGENFDPIYLGQISFWHIGCLFQTPSIEANLLWQIISGFFGDPITFCITRIEVMDVFLSDFDSYSESSSSDDQEDDEFMYSGQASCILSNLQETIGKIDDFLLFERRYVHGDIVCLIKDHSQMGKVTNFEMLVDLENLNEKKLKDINSKELQRIRSISMSDFVISGPWVGKADQITDSVTVLFDDGSKCEFTITDMENLIPISPDLVDDSQYPYYPGQRVKLVNSTRSNSTQWFCGSRTETHNEGTVCNVDTGSVHVTWLGCALFGSEGGAPVPPSLQSKKDLTPISCFLNWQLGDWCVLPKISHSGFQEIFVIAKTKCRIDVLWQDGSESFGLDSSCLNPVNTLDAHDFWPHQFVLEKGTSDDQENRKWGVVKVVDAKEKTVRVKWELENEEKNVEEIVSAYELIDHPDYSFSQGDLVFRMHKGQNFEKDSYNSYLDHIGIVIGLKNGIVEVKWATGFTSKVGPHEIFRVEKSEGVSATPLLNNGNMEEKSDHDTRSTDPTEKDLLDSDDDDVDVDDDDDDDEKDCLKMLYDSTTFSVPRAAIGFLSNVATRFFGSQNYTTLYVSSDHVSDFNKEDDQTFVETKFEESEDSKVVPVLSNSENMKEIRQFDMVNDCSNHHFVDSPEKSSISTQVKKSWLKKVNQEWNILTNDLPETIYVRVFEERMDLIQAAIVGASGTPYENGLFFFDIFLPPEYPHEPPMVHYNSGGLRVNPNLYESGRVCLSLLNTWTGTGSETWNPNESTILQVGSAEGEKNSCSYNENAILMSYKSMLYILRNPPKHFEALVEEHFSKRCGQILMGCKAYLEGVPVGGENVETEGQNGNSMGFKIMLSKLVPKLVEAFASKGFDCGECSKMELILGFISNYCIKVMYTTTRSSFLEVEDLEFGVMYKF</sequence>
<dbReference type="InterPro" id="IPR057733">
    <property type="entry name" value="UBE2O-like_SH3-B"/>
</dbReference>
<evidence type="ECO:0000313" key="7">
    <source>
        <dbReference type="Proteomes" id="UP001157418"/>
    </source>
</evidence>
<dbReference type="CDD" id="cd23837">
    <property type="entry name" value="UBCc_UBE2O"/>
    <property type="match status" value="1"/>
</dbReference>
<dbReference type="InterPro" id="IPR000608">
    <property type="entry name" value="UBC"/>
</dbReference>
<feature type="domain" description="UBC core" evidence="5">
    <location>
        <begin position="654"/>
        <end position="813"/>
    </location>
</feature>
<dbReference type="Pfam" id="PF23044">
    <property type="entry name" value="SH3-C_UBE2O"/>
    <property type="match status" value="1"/>
</dbReference>
<feature type="compositionally biased region" description="Acidic residues" evidence="3">
    <location>
        <begin position="525"/>
        <end position="539"/>
    </location>
</feature>